<dbReference type="Pfam" id="PF22942">
    <property type="entry name" value="DUF7025"/>
    <property type="match status" value="1"/>
</dbReference>
<protein>
    <recommendedName>
        <fullName evidence="2">AAA+ ATPase domain-containing protein</fullName>
    </recommendedName>
</protein>
<dbReference type="AlphaFoldDB" id="A0A8K0RWL0"/>
<feature type="compositionally biased region" description="Basic and acidic residues" evidence="1">
    <location>
        <begin position="361"/>
        <end position="382"/>
    </location>
</feature>
<dbReference type="InterPro" id="IPR054289">
    <property type="entry name" value="DUF7025"/>
</dbReference>
<keyword evidence="4" id="KW-1185">Reference proteome</keyword>
<dbReference type="Gene3D" id="3.40.50.300">
    <property type="entry name" value="P-loop containing nucleotide triphosphate hydrolases"/>
    <property type="match status" value="1"/>
</dbReference>
<organism evidence="3 4">
    <name type="scientific">Fusarium tricinctum</name>
    <dbReference type="NCBI Taxonomy" id="61284"/>
    <lineage>
        <taxon>Eukaryota</taxon>
        <taxon>Fungi</taxon>
        <taxon>Dikarya</taxon>
        <taxon>Ascomycota</taxon>
        <taxon>Pezizomycotina</taxon>
        <taxon>Sordariomycetes</taxon>
        <taxon>Hypocreomycetidae</taxon>
        <taxon>Hypocreales</taxon>
        <taxon>Nectriaceae</taxon>
        <taxon>Fusarium</taxon>
        <taxon>Fusarium tricinctum species complex</taxon>
    </lineage>
</organism>
<dbReference type="SMART" id="SM00382">
    <property type="entry name" value="AAA"/>
    <property type="match status" value="1"/>
</dbReference>
<dbReference type="GO" id="GO:0016887">
    <property type="term" value="F:ATP hydrolysis activity"/>
    <property type="evidence" value="ECO:0007669"/>
    <property type="project" value="InterPro"/>
</dbReference>
<proteinExistence type="predicted"/>
<gene>
    <name evidence="3" type="ORF">BKA59DRAFT_526965</name>
</gene>
<dbReference type="GO" id="GO:0005524">
    <property type="term" value="F:ATP binding"/>
    <property type="evidence" value="ECO:0007669"/>
    <property type="project" value="InterPro"/>
</dbReference>
<reference evidence="3" key="1">
    <citation type="journal article" date="2021" name="Nat. Commun.">
        <title>Genetic determinants of endophytism in the Arabidopsis root mycobiome.</title>
        <authorList>
            <person name="Mesny F."/>
            <person name="Miyauchi S."/>
            <person name="Thiergart T."/>
            <person name="Pickel B."/>
            <person name="Atanasova L."/>
            <person name="Karlsson M."/>
            <person name="Huettel B."/>
            <person name="Barry K.W."/>
            <person name="Haridas S."/>
            <person name="Chen C."/>
            <person name="Bauer D."/>
            <person name="Andreopoulos W."/>
            <person name="Pangilinan J."/>
            <person name="LaButti K."/>
            <person name="Riley R."/>
            <person name="Lipzen A."/>
            <person name="Clum A."/>
            <person name="Drula E."/>
            <person name="Henrissat B."/>
            <person name="Kohler A."/>
            <person name="Grigoriev I.V."/>
            <person name="Martin F.M."/>
            <person name="Hacquard S."/>
        </authorList>
    </citation>
    <scope>NUCLEOTIDE SEQUENCE</scope>
    <source>
        <strain evidence="3">MPI-SDFR-AT-0068</strain>
    </source>
</reference>
<dbReference type="OrthoDB" id="10042665at2759"/>
<dbReference type="Pfam" id="PF00004">
    <property type="entry name" value="AAA"/>
    <property type="match status" value="1"/>
</dbReference>
<evidence type="ECO:0000259" key="2">
    <source>
        <dbReference type="SMART" id="SM00382"/>
    </source>
</evidence>
<evidence type="ECO:0000256" key="1">
    <source>
        <dbReference type="SAM" id="MobiDB-lite"/>
    </source>
</evidence>
<dbReference type="PANTHER" id="PTHR46411">
    <property type="entry name" value="FAMILY ATPASE, PUTATIVE-RELATED"/>
    <property type="match status" value="1"/>
</dbReference>
<sequence>MSEKNELEPTVRECNWEQFKNHYSVQDATHAIDVLLAGDELDEEMEDEQLRRLSAKQRKKFLAGQARKPLQHSGVAREHQERLIKRVRINSPAVLSLLSKVTGDDFCVTKPLTFLRPFKSLIHFHDKMEERFASLKARVGQPGELATGVMNPKHTSAAIEGVRAYEEVKAYIEFVKDRLLPIYHKFDKLDYTHQPRVRFSDLWYLFRYGEVVHLREDPEAGNCLAPSQKPTGQQLWRVYWIQRAATDWRAADLKDENAKLRRNDLPEPDEITISCYYIDFDGKSYTGVWRYFVIPQFEGEVDITSLSIFPIRFQRGYENTLQHCRERGQRFRDLLSRQHIPVRHDGWTLAHKPSGYLLRNKPNDESKKADEDEEEKSKDNQDMKWREVSEYIEGDVIIDFEEAYKAHPSWKPQYATWRKSNLNTDTQEDSVAIIQWTGPDRTKVVQKTNEIIVAADDVGSLEWNRLADKDDFAIDESVRITEKDPSKQTFSPDDIALLPARLMGYSLGHGRFINVDIANIKELSAHSDDLGKLLIPDADRSFISAMMQDHYDQQDMQKRSQSTRITGITRAALKILLHGPTGVGKTTTAEALSAAHRKGLLTISCGDLGTDIEIMEDKLLDTIHLAKKRNCILLINEMEHILSHQEQNHNLSRNALMSALFRTLNKYQGIAFVEARGDRTLVKALASKVDLSVAFNPLDLDRTLSLFQMNINYYNGIAKQRAVNMERPLLVIGEDSIIFFAKQNFREFHGSWWNGHQISKAFQMAISLAYIEQKDAIKVQLEGEHLKNVARFIP</sequence>
<dbReference type="Proteomes" id="UP000813427">
    <property type="component" value="Unassembled WGS sequence"/>
</dbReference>
<dbReference type="PANTHER" id="PTHR46411:SF3">
    <property type="entry name" value="AAA+ ATPASE DOMAIN-CONTAINING PROTEIN"/>
    <property type="match status" value="1"/>
</dbReference>
<dbReference type="InterPro" id="IPR003593">
    <property type="entry name" value="AAA+_ATPase"/>
</dbReference>
<name>A0A8K0RWL0_9HYPO</name>
<evidence type="ECO:0000313" key="4">
    <source>
        <dbReference type="Proteomes" id="UP000813427"/>
    </source>
</evidence>
<dbReference type="SUPFAM" id="SSF52540">
    <property type="entry name" value="P-loop containing nucleoside triphosphate hydrolases"/>
    <property type="match status" value="1"/>
</dbReference>
<accession>A0A8K0RWL0</accession>
<dbReference type="InterPro" id="IPR003959">
    <property type="entry name" value="ATPase_AAA_core"/>
</dbReference>
<evidence type="ECO:0000313" key="3">
    <source>
        <dbReference type="EMBL" id="KAH7245358.1"/>
    </source>
</evidence>
<feature type="region of interest" description="Disordered" evidence="1">
    <location>
        <begin position="354"/>
        <end position="382"/>
    </location>
</feature>
<feature type="domain" description="AAA+ ATPase" evidence="2">
    <location>
        <begin position="571"/>
        <end position="699"/>
    </location>
</feature>
<dbReference type="EMBL" id="JAGPXF010000004">
    <property type="protein sequence ID" value="KAH7245358.1"/>
    <property type="molecule type" value="Genomic_DNA"/>
</dbReference>
<dbReference type="InterPro" id="IPR027417">
    <property type="entry name" value="P-loop_NTPase"/>
</dbReference>
<comment type="caution">
    <text evidence="3">The sequence shown here is derived from an EMBL/GenBank/DDBJ whole genome shotgun (WGS) entry which is preliminary data.</text>
</comment>